<feature type="compositionally biased region" description="Basic residues" evidence="1">
    <location>
        <begin position="1"/>
        <end position="10"/>
    </location>
</feature>
<dbReference type="GO" id="GO:0003677">
    <property type="term" value="F:DNA binding"/>
    <property type="evidence" value="ECO:0007669"/>
    <property type="project" value="InterPro"/>
</dbReference>
<evidence type="ECO:0000256" key="1">
    <source>
        <dbReference type="SAM" id="MobiDB-lite"/>
    </source>
</evidence>
<organism evidence="3 4">
    <name type="scientific">Alternaria panax</name>
    <dbReference type="NCBI Taxonomy" id="48097"/>
    <lineage>
        <taxon>Eukaryota</taxon>
        <taxon>Fungi</taxon>
        <taxon>Dikarya</taxon>
        <taxon>Ascomycota</taxon>
        <taxon>Pezizomycotina</taxon>
        <taxon>Dothideomycetes</taxon>
        <taxon>Pleosporomycetidae</taxon>
        <taxon>Pleosporales</taxon>
        <taxon>Pleosporineae</taxon>
        <taxon>Pleosporaceae</taxon>
        <taxon>Alternaria</taxon>
        <taxon>Alternaria sect. Panax</taxon>
    </lineage>
</organism>
<protein>
    <recommendedName>
        <fullName evidence="2">Transposase Tc1-like domain-containing protein</fullName>
    </recommendedName>
</protein>
<dbReference type="Pfam" id="PF01498">
    <property type="entry name" value="HTH_Tnp_Tc3_2"/>
    <property type="match status" value="1"/>
</dbReference>
<evidence type="ECO:0000313" key="3">
    <source>
        <dbReference type="EMBL" id="KAG9185077.1"/>
    </source>
</evidence>
<dbReference type="Gene3D" id="3.30.420.10">
    <property type="entry name" value="Ribonuclease H-like superfamily/Ribonuclease H"/>
    <property type="match status" value="1"/>
</dbReference>
<keyword evidence="4" id="KW-1185">Reference proteome</keyword>
<dbReference type="SUPFAM" id="SSF46689">
    <property type="entry name" value="Homeodomain-like"/>
    <property type="match status" value="1"/>
</dbReference>
<gene>
    <name evidence="3" type="ORF">G6011_03024</name>
</gene>
<dbReference type="GO" id="GO:0015074">
    <property type="term" value="P:DNA integration"/>
    <property type="evidence" value="ECO:0007669"/>
    <property type="project" value="InterPro"/>
</dbReference>
<dbReference type="Proteomes" id="UP001199106">
    <property type="component" value="Unassembled WGS sequence"/>
</dbReference>
<dbReference type="InterPro" id="IPR002492">
    <property type="entry name" value="Transposase_Tc1-like"/>
</dbReference>
<comment type="caution">
    <text evidence="3">The sequence shown here is derived from an EMBL/GenBank/DDBJ whole genome shotgun (WGS) entry which is preliminary data.</text>
</comment>
<dbReference type="AlphaFoldDB" id="A0AAD4F7S1"/>
<sequence>MVLNRRKPFKYTRTPTQRVSKTQRTEIPPETRAFIAGAVLFGNATQKAIATALHRPQGTISKILNRIKERADAGSFDLWDPVLFSNEIGRGRPELLSDDQKKEIIRITTQDRNHREEEPWQAIKHGELHAIAPNLSISTFENVMYEAGYKRRKPGWKPPLTSTQRRQRLQWALKYNPDRYEVGDGLGFDFRCVVFTDETPARVGEERGMIRTWARDDEIYDDDVRHVRNRRDCAIQFFGAFRYGYKGPCHAYFQETQEEKEVAEELLALENAATRTSSNHAQRRARAALQELGEFDINLRASTRKLQHVKKHDYHRGIRSRGGVDGYRHREGALKKVAPWINSLQQQGITCLLLEDGAPPHNSRIANDYLQVQKVEKMAWPGHSPDVNASEHAWPWMRRHVTKQFTPSCTPEECQQQWETEWDALPQEAIDKWVIGIPKVVRRILQNEGKNNFHG</sequence>
<proteinExistence type="predicted"/>
<dbReference type="GO" id="GO:0006313">
    <property type="term" value="P:DNA transposition"/>
    <property type="evidence" value="ECO:0007669"/>
    <property type="project" value="InterPro"/>
</dbReference>
<feature type="domain" description="Transposase Tc1-like" evidence="2">
    <location>
        <begin position="129"/>
        <end position="175"/>
    </location>
</feature>
<feature type="region of interest" description="Disordered" evidence="1">
    <location>
        <begin position="1"/>
        <end position="25"/>
    </location>
</feature>
<reference evidence="3" key="1">
    <citation type="submission" date="2021-07" db="EMBL/GenBank/DDBJ databases">
        <title>Genome Resource of American Ginseng Black Spot Pathogen Alternaria panax.</title>
        <authorList>
            <person name="Qiu C."/>
            <person name="Wang W."/>
            <person name="Liu Z."/>
        </authorList>
    </citation>
    <scope>NUCLEOTIDE SEQUENCE</scope>
    <source>
        <strain evidence="3">BNCC115425</strain>
    </source>
</reference>
<name>A0AAD4F7S1_9PLEO</name>
<evidence type="ECO:0000259" key="2">
    <source>
        <dbReference type="Pfam" id="PF01498"/>
    </source>
</evidence>
<dbReference type="InterPro" id="IPR009057">
    <property type="entry name" value="Homeodomain-like_sf"/>
</dbReference>
<dbReference type="EMBL" id="JAANER010000012">
    <property type="protein sequence ID" value="KAG9185077.1"/>
    <property type="molecule type" value="Genomic_DNA"/>
</dbReference>
<dbReference type="InterPro" id="IPR036397">
    <property type="entry name" value="RNaseH_sf"/>
</dbReference>
<accession>A0AAD4F7S1</accession>
<feature type="compositionally biased region" description="Polar residues" evidence="1">
    <location>
        <begin position="13"/>
        <end position="22"/>
    </location>
</feature>
<evidence type="ECO:0000313" key="4">
    <source>
        <dbReference type="Proteomes" id="UP001199106"/>
    </source>
</evidence>